<dbReference type="InterPro" id="IPR036388">
    <property type="entry name" value="WH-like_DNA-bd_sf"/>
</dbReference>
<dbReference type="CDD" id="cd06171">
    <property type="entry name" value="Sigma70_r4"/>
    <property type="match status" value="1"/>
</dbReference>
<dbReference type="AlphaFoldDB" id="A0A494Z8D6"/>
<dbReference type="GO" id="GO:0006352">
    <property type="term" value="P:DNA-templated transcription initiation"/>
    <property type="evidence" value="ECO:0007669"/>
    <property type="project" value="InterPro"/>
</dbReference>
<evidence type="ECO:0000259" key="8">
    <source>
        <dbReference type="Pfam" id="PF08281"/>
    </source>
</evidence>
<dbReference type="InterPro" id="IPR013325">
    <property type="entry name" value="RNA_pol_sigma_r2"/>
</dbReference>
<comment type="caution">
    <text evidence="9">The sequence shown here is derived from an EMBL/GenBank/DDBJ whole genome shotgun (WGS) entry which is preliminary data.</text>
</comment>
<dbReference type="InterPro" id="IPR014284">
    <property type="entry name" value="RNA_pol_sigma-70_dom"/>
</dbReference>
<proteinExistence type="inferred from homology"/>
<sequence length="195" mass="22836">MCTLDFSEIYRAHYKRLFQVSYSITKDIYLAEDVVQETFIKALNKLHTIQVEEKLTSWLTVIAKRTAIDVIRIERNKKGVPIEEDELVSIGKEINQNVEQEVEIAFLMEQVSEAIGRLSYVYQDVMVLKVKYDLKIQEIASQLNINPSSIKTRIRRARKQLKVLFEEEKYWDGSHTSYFSESRRTVPLILNSLSE</sequence>
<dbReference type="PROSITE" id="PS01063">
    <property type="entry name" value="SIGMA70_ECF"/>
    <property type="match status" value="1"/>
</dbReference>
<dbReference type="OrthoDB" id="188761at2"/>
<dbReference type="Gene3D" id="1.10.1740.10">
    <property type="match status" value="1"/>
</dbReference>
<keyword evidence="10" id="KW-1185">Reference proteome</keyword>
<dbReference type="GO" id="GO:0003677">
    <property type="term" value="F:DNA binding"/>
    <property type="evidence" value="ECO:0007669"/>
    <property type="project" value="UniProtKB-KW"/>
</dbReference>
<evidence type="ECO:0000256" key="6">
    <source>
        <dbReference type="RuleBase" id="RU000716"/>
    </source>
</evidence>
<dbReference type="SUPFAM" id="SSF88659">
    <property type="entry name" value="Sigma3 and sigma4 domains of RNA polymerase sigma factors"/>
    <property type="match status" value="1"/>
</dbReference>
<evidence type="ECO:0000256" key="3">
    <source>
        <dbReference type="ARBA" id="ARBA00023082"/>
    </source>
</evidence>
<comment type="similarity">
    <text evidence="1 6">Belongs to the sigma-70 factor family. ECF subfamily.</text>
</comment>
<dbReference type="GO" id="GO:0016987">
    <property type="term" value="F:sigma factor activity"/>
    <property type="evidence" value="ECO:0007669"/>
    <property type="project" value="UniProtKB-KW"/>
</dbReference>
<protein>
    <recommendedName>
        <fullName evidence="6">RNA polymerase sigma factor</fullName>
    </recommendedName>
</protein>
<dbReference type="EMBL" id="RBZO01000001">
    <property type="protein sequence ID" value="RKQ18855.1"/>
    <property type="molecule type" value="Genomic_DNA"/>
</dbReference>
<dbReference type="InterPro" id="IPR013249">
    <property type="entry name" value="RNA_pol_sigma70_r4_t2"/>
</dbReference>
<dbReference type="Proteomes" id="UP000281813">
    <property type="component" value="Unassembled WGS sequence"/>
</dbReference>
<name>A0A494Z8D6_9BACI</name>
<dbReference type="PANTHER" id="PTHR43133">
    <property type="entry name" value="RNA POLYMERASE ECF-TYPE SIGMA FACTO"/>
    <property type="match status" value="1"/>
</dbReference>
<dbReference type="NCBIfam" id="TIGR02937">
    <property type="entry name" value="sigma70-ECF"/>
    <property type="match status" value="1"/>
</dbReference>
<dbReference type="Pfam" id="PF08281">
    <property type="entry name" value="Sigma70_r4_2"/>
    <property type="match status" value="1"/>
</dbReference>
<evidence type="ECO:0000256" key="4">
    <source>
        <dbReference type="ARBA" id="ARBA00023125"/>
    </source>
</evidence>
<dbReference type="InterPro" id="IPR013324">
    <property type="entry name" value="RNA_pol_sigma_r3/r4-like"/>
</dbReference>
<gene>
    <name evidence="9" type="ORF">D8M05_00095</name>
</gene>
<keyword evidence="3 6" id="KW-0731">Sigma factor</keyword>
<evidence type="ECO:0000256" key="5">
    <source>
        <dbReference type="ARBA" id="ARBA00023163"/>
    </source>
</evidence>
<keyword evidence="2 6" id="KW-0805">Transcription regulation</keyword>
<evidence type="ECO:0000313" key="9">
    <source>
        <dbReference type="EMBL" id="RKQ18855.1"/>
    </source>
</evidence>
<dbReference type="SUPFAM" id="SSF88946">
    <property type="entry name" value="Sigma2 domain of RNA polymerase sigma factors"/>
    <property type="match status" value="1"/>
</dbReference>
<feature type="domain" description="RNA polymerase sigma factor 70 region 4 type 2" evidence="8">
    <location>
        <begin position="109"/>
        <end position="161"/>
    </location>
</feature>
<feature type="domain" description="RNA polymerase sigma-70 region 2" evidence="7">
    <location>
        <begin position="9"/>
        <end position="72"/>
    </location>
</feature>
<accession>A0A494Z8D6</accession>
<evidence type="ECO:0000313" key="10">
    <source>
        <dbReference type="Proteomes" id="UP000281813"/>
    </source>
</evidence>
<dbReference type="InterPro" id="IPR000838">
    <property type="entry name" value="RNA_pol_sigma70_ECF_CS"/>
</dbReference>
<keyword evidence="5 6" id="KW-0804">Transcription</keyword>
<dbReference type="InterPro" id="IPR039425">
    <property type="entry name" value="RNA_pol_sigma-70-like"/>
</dbReference>
<evidence type="ECO:0000256" key="1">
    <source>
        <dbReference type="ARBA" id="ARBA00010641"/>
    </source>
</evidence>
<dbReference type="PANTHER" id="PTHR43133:SF8">
    <property type="entry name" value="RNA POLYMERASE SIGMA FACTOR HI_1459-RELATED"/>
    <property type="match status" value="1"/>
</dbReference>
<keyword evidence="4 6" id="KW-0238">DNA-binding</keyword>
<dbReference type="GO" id="GO:0006950">
    <property type="term" value="P:response to stress"/>
    <property type="evidence" value="ECO:0007669"/>
    <property type="project" value="UniProtKB-ARBA"/>
</dbReference>
<evidence type="ECO:0000259" key="7">
    <source>
        <dbReference type="Pfam" id="PF04542"/>
    </source>
</evidence>
<organism evidence="9 10">
    <name type="scientific">Oceanobacillus bengalensis</name>
    <dbReference type="NCBI Taxonomy" id="1435466"/>
    <lineage>
        <taxon>Bacteria</taxon>
        <taxon>Bacillati</taxon>
        <taxon>Bacillota</taxon>
        <taxon>Bacilli</taxon>
        <taxon>Bacillales</taxon>
        <taxon>Bacillaceae</taxon>
        <taxon>Oceanobacillus</taxon>
    </lineage>
</organism>
<evidence type="ECO:0000256" key="2">
    <source>
        <dbReference type="ARBA" id="ARBA00023015"/>
    </source>
</evidence>
<dbReference type="InterPro" id="IPR007627">
    <property type="entry name" value="RNA_pol_sigma70_r2"/>
</dbReference>
<dbReference type="Gene3D" id="1.10.10.10">
    <property type="entry name" value="Winged helix-like DNA-binding domain superfamily/Winged helix DNA-binding domain"/>
    <property type="match status" value="1"/>
</dbReference>
<dbReference type="Pfam" id="PF04542">
    <property type="entry name" value="Sigma70_r2"/>
    <property type="match status" value="1"/>
</dbReference>
<reference evidence="9 10" key="1">
    <citation type="journal article" date="2015" name="Antonie Van Leeuwenhoek">
        <title>Oceanobacillus bengalensis sp. nov., a bacterium isolated from seawater of the Bay of Bengal.</title>
        <authorList>
            <person name="Yongchang O."/>
            <person name="Xiang W."/>
            <person name="Wang G."/>
        </authorList>
    </citation>
    <scope>NUCLEOTIDE SEQUENCE [LARGE SCALE GENOMIC DNA]</scope>
    <source>
        <strain evidence="9 10">MCCC 1K00260</strain>
    </source>
</reference>